<evidence type="ECO:0000256" key="8">
    <source>
        <dbReference type="ARBA" id="ARBA00048988"/>
    </source>
</evidence>
<dbReference type="AlphaFoldDB" id="A0AAN1JK77"/>
<dbReference type="GO" id="GO:0043138">
    <property type="term" value="F:3'-5' DNA helicase activity"/>
    <property type="evidence" value="ECO:0007669"/>
    <property type="project" value="UniProtKB-EC"/>
</dbReference>
<evidence type="ECO:0000256" key="5">
    <source>
        <dbReference type="ARBA" id="ARBA00023235"/>
    </source>
</evidence>
<keyword evidence="1" id="KW-0547">Nucleotide-binding</keyword>
<evidence type="ECO:0000256" key="3">
    <source>
        <dbReference type="ARBA" id="ARBA00022806"/>
    </source>
</evidence>
<dbReference type="GO" id="GO:0031297">
    <property type="term" value="P:replication fork processing"/>
    <property type="evidence" value="ECO:0007669"/>
    <property type="project" value="TreeGrafter"/>
</dbReference>
<comment type="catalytic activity">
    <reaction evidence="6">
        <text>Couples ATP hydrolysis with the unwinding of duplex DNA by translocating in the 3'-5' direction.</text>
        <dbReference type="EC" id="5.6.2.4"/>
    </reaction>
</comment>
<dbReference type="KEGG" id="phs:C2L64_44855"/>
<proteinExistence type="predicted"/>
<protein>
    <recommendedName>
        <fullName evidence="7">DNA 3'-5' helicase</fullName>
        <ecNumber evidence="7">5.6.2.4</ecNumber>
    </recommendedName>
</protein>
<keyword evidence="2" id="KW-0378">Hydrolase</keyword>
<evidence type="ECO:0000259" key="9">
    <source>
        <dbReference type="Pfam" id="PF00580"/>
    </source>
</evidence>
<dbReference type="Pfam" id="PF00580">
    <property type="entry name" value="UvrD-helicase"/>
    <property type="match status" value="1"/>
</dbReference>
<dbReference type="Proteomes" id="UP000236649">
    <property type="component" value="Chromosome 4"/>
</dbReference>
<dbReference type="Pfam" id="PF13361">
    <property type="entry name" value="UvrD_C"/>
    <property type="match status" value="1"/>
</dbReference>
<evidence type="ECO:0000256" key="2">
    <source>
        <dbReference type="ARBA" id="ARBA00022801"/>
    </source>
</evidence>
<dbReference type="InterPro" id="IPR027417">
    <property type="entry name" value="P-loop_NTPase"/>
</dbReference>
<evidence type="ECO:0000313" key="12">
    <source>
        <dbReference type="Proteomes" id="UP000236649"/>
    </source>
</evidence>
<keyword evidence="3 11" id="KW-0347">Helicase</keyword>
<evidence type="ECO:0000256" key="6">
    <source>
        <dbReference type="ARBA" id="ARBA00034617"/>
    </source>
</evidence>
<comment type="catalytic activity">
    <reaction evidence="8">
        <text>ATP + H2O = ADP + phosphate + H(+)</text>
        <dbReference type="Rhea" id="RHEA:13065"/>
        <dbReference type="ChEBI" id="CHEBI:15377"/>
        <dbReference type="ChEBI" id="CHEBI:15378"/>
        <dbReference type="ChEBI" id="CHEBI:30616"/>
        <dbReference type="ChEBI" id="CHEBI:43474"/>
        <dbReference type="ChEBI" id="CHEBI:456216"/>
        <dbReference type="EC" id="5.6.2.4"/>
    </reaction>
</comment>
<dbReference type="Gene3D" id="3.40.50.300">
    <property type="entry name" value="P-loop containing nucleotide triphosphate hydrolases"/>
    <property type="match status" value="2"/>
</dbReference>
<dbReference type="EC" id="5.6.2.4" evidence="7"/>
<dbReference type="EMBL" id="CP026108">
    <property type="protein sequence ID" value="AUT75516.1"/>
    <property type="molecule type" value="Genomic_DNA"/>
</dbReference>
<organism evidence="11 12">
    <name type="scientific">Paraburkholderia hospita</name>
    <dbReference type="NCBI Taxonomy" id="169430"/>
    <lineage>
        <taxon>Bacteria</taxon>
        <taxon>Pseudomonadati</taxon>
        <taxon>Pseudomonadota</taxon>
        <taxon>Betaproteobacteria</taxon>
        <taxon>Burkholderiales</taxon>
        <taxon>Burkholderiaceae</taxon>
        <taxon>Paraburkholderia</taxon>
    </lineage>
</organism>
<accession>A0AAN1JK77</accession>
<evidence type="ECO:0000259" key="10">
    <source>
        <dbReference type="Pfam" id="PF13361"/>
    </source>
</evidence>
<dbReference type="PANTHER" id="PTHR11070:SF30">
    <property type="entry name" value="F-BOX DNA HELICASE 1"/>
    <property type="match status" value="1"/>
</dbReference>
<evidence type="ECO:0000256" key="7">
    <source>
        <dbReference type="ARBA" id="ARBA00034808"/>
    </source>
</evidence>
<dbReference type="GeneID" id="55535438"/>
<dbReference type="RefSeq" id="WP_103153836.1">
    <property type="nucleotide sequence ID" value="NZ_CP026108.1"/>
</dbReference>
<dbReference type="InterPro" id="IPR000212">
    <property type="entry name" value="DNA_helicase_UvrD/REP"/>
</dbReference>
<dbReference type="InterPro" id="IPR014016">
    <property type="entry name" value="UvrD-like_ATP-bd"/>
</dbReference>
<dbReference type="GO" id="GO:0016787">
    <property type="term" value="F:hydrolase activity"/>
    <property type="evidence" value="ECO:0007669"/>
    <property type="project" value="UniProtKB-KW"/>
</dbReference>
<gene>
    <name evidence="11" type="ORF">C2L64_44855</name>
</gene>
<evidence type="ECO:0000256" key="1">
    <source>
        <dbReference type="ARBA" id="ARBA00022741"/>
    </source>
</evidence>
<feature type="domain" description="UvrD-like helicase C-terminal" evidence="10">
    <location>
        <begin position="408"/>
        <end position="474"/>
    </location>
</feature>
<feature type="domain" description="UvrD-like helicase ATP-binding" evidence="9">
    <location>
        <begin position="208"/>
        <end position="252"/>
    </location>
</feature>
<keyword evidence="4" id="KW-0067">ATP-binding</keyword>
<name>A0AAN1JK77_9BURK</name>
<keyword evidence="5" id="KW-0413">Isomerase</keyword>
<dbReference type="GO" id="GO:0005524">
    <property type="term" value="F:ATP binding"/>
    <property type="evidence" value="ECO:0007669"/>
    <property type="project" value="UniProtKB-KW"/>
</dbReference>
<sequence length="490" mass="54906">MKEIKPTDEQLFTLDAVASGATVKVKAYAGAGKTSQLHMIAERFSSKRGFYLSFNKDIATDARKKFPRNVTCKTVHSAAYGATVKALTARLNLPKEPPHHLASRYGLGPVRVPTIIGKNIELSAFQVGRLVADGAARFCRSAQDKPESWHIPVDEMITEAAAEELRSTLLPFVVRHWDESTDPNGKTAITPDVYLKTWERSRPQIGADFILLDEAQDSDGLMLSVLRRQEHAQIIYVGDPYQQIYEWRGAVNAMEHIKARECTLTESFRFGHHFAALASRVLNLLGERTPLRGQSHIGSVFFEEPDLARKFDAILCRKNVTVIGNLANGLQAGHKVAVRANIEEILAFADGADRLMRGERTFSPASLALFETWRDVQEYAASYAGRDLLPIVQIIDREGTAYLRDMLSRASPEAEADYVVSTIHRAKGLEWNRVKVCGDFRFKADDDGRTTLTDEEKRLLYVGLTRARNEMDVSELRNDLLKVFKDAAER</sequence>
<dbReference type="PANTHER" id="PTHR11070">
    <property type="entry name" value="UVRD / RECB / PCRA DNA HELICASE FAMILY MEMBER"/>
    <property type="match status" value="1"/>
</dbReference>
<dbReference type="InterPro" id="IPR014017">
    <property type="entry name" value="DNA_helicase_UvrD-like_C"/>
</dbReference>
<reference evidence="11 12" key="1">
    <citation type="submission" date="2018-01" db="EMBL/GenBank/DDBJ databases">
        <title>Species boundaries and ecological features among Paraburkholderia terrae DSMZ17804T, P. hospita DSMZ17164T and P. caribensis DSMZ13236T.</title>
        <authorList>
            <person name="Pratama A.A."/>
        </authorList>
    </citation>
    <scope>NUCLEOTIDE SEQUENCE [LARGE SCALE GENOMIC DNA]</scope>
    <source>
        <strain evidence="11 12">DSM 17164</strain>
    </source>
</reference>
<evidence type="ECO:0000256" key="4">
    <source>
        <dbReference type="ARBA" id="ARBA00022840"/>
    </source>
</evidence>
<evidence type="ECO:0000313" key="11">
    <source>
        <dbReference type="EMBL" id="AUT75516.1"/>
    </source>
</evidence>
<dbReference type="GO" id="GO:0003677">
    <property type="term" value="F:DNA binding"/>
    <property type="evidence" value="ECO:0007669"/>
    <property type="project" value="InterPro"/>
</dbReference>
<dbReference type="GO" id="GO:0000724">
    <property type="term" value="P:double-strand break repair via homologous recombination"/>
    <property type="evidence" value="ECO:0007669"/>
    <property type="project" value="TreeGrafter"/>
</dbReference>
<dbReference type="SUPFAM" id="SSF52540">
    <property type="entry name" value="P-loop containing nucleoside triphosphate hydrolases"/>
    <property type="match status" value="1"/>
</dbReference>